<dbReference type="AlphaFoldDB" id="A0A6G6ALV1"/>
<name>A0A6G6ALV1_ECOLX</name>
<reference evidence="1" key="1">
    <citation type="submission" date="2019-08" db="EMBL/GenBank/DDBJ databases">
        <authorList>
            <person name="Yao H."/>
        </authorList>
    </citation>
    <scope>NUCLEOTIDE SEQUENCE</scope>
    <source>
        <strain evidence="1">4M18F</strain>
        <plasmid evidence="1">p4M18F</plasmid>
    </source>
</reference>
<organism evidence="1">
    <name type="scientific">Escherichia coli</name>
    <dbReference type="NCBI Taxonomy" id="562"/>
    <lineage>
        <taxon>Bacteria</taxon>
        <taxon>Pseudomonadati</taxon>
        <taxon>Pseudomonadota</taxon>
        <taxon>Gammaproteobacteria</taxon>
        <taxon>Enterobacterales</taxon>
        <taxon>Enterobacteriaceae</taxon>
        <taxon>Escherichia</taxon>
    </lineage>
</organism>
<protein>
    <submittedName>
        <fullName evidence="1">Uncharacterized protein</fullName>
    </submittedName>
</protein>
<dbReference type="EMBL" id="MN256757">
    <property type="protein sequence ID" value="QID22663.1"/>
    <property type="molecule type" value="Genomic_DNA"/>
</dbReference>
<accession>A0A6G6ALV1</accession>
<proteinExistence type="predicted"/>
<keyword evidence="1" id="KW-0614">Plasmid</keyword>
<sequence>MFSGNHQEDGEVYASFSAPELLPFLKYYATLLLDNMARRRAPAVNILDL</sequence>
<geneLocation type="plasmid" evidence="1">
    <name>p4M18F</name>
</geneLocation>
<evidence type="ECO:0000313" key="1">
    <source>
        <dbReference type="EMBL" id="QID22663.1"/>
    </source>
</evidence>